<dbReference type="GeneID" id="27317643"/>
<proteinExistence type="predicted"/>
<dbReference type="RefSeq" id="XP_016208388.1">
    <property type="nucleotide sequence ID" value="XM_016363779.1"/>
</dbReference>
<dbReference type="InParanoid" id="A0A0D2AI01"/>
<gene>
    <name evidence="1" type="ORF">PV09_09670</name>
</gene>
<dbReference type="EMBL" id="KN847648">
    <property type="protein sequence ID" value="KIV98518.1"/>
    <property type="molecule type" value="Genomic_DNA"/>
</dbReference>
<sequence>MALAVPKVPQLSSPQDWIQWFSMVKTTAIDQDVWSYCDPDQSNKLLQPGDPNQLTATQERLYTLKINDYERKRKGLAKVNAIIQGTGPKRISIDKWLNRWIALAPRLRALNIPNLGEAQACRGFILATETINPAFYNSAMSDLGQADRETGHVDRLKAMLELLRDNLYGPEDNDSSADTL</sequence>
<protein>
    <submittedName>
        <fullName evidence="1">Uncharacterized protein</fullName>
    </submittedName>
</protein>
<reference evidence="1 2" key="1">
    <citation type="submission" date="2015-01" db="EMBL/GenBank/DDBJ databases">
        <title>The Genome Sequence of Ochroconis gallopava CBS43764.</title>
        <authorList>
            <consortium name="The Broad Institute Genomics Platform"/>
            <person name="Cuomo C."/>
            <person name="de Hoog S."/>
            <person name="Gorbushina A."/>
            <person name="Stielow B."/>
            <person name="Teixiera M."/>
            <person name="Abouelleil A."/>
            <person name="Chapman S.B."/>
            <person name="Priest M."/>
            <person name="Young S.K."/>
            <person name="Wortman J."/>
            <person name="Nusbaum C."/>
            <person name="Birren B."/>
        </authorList>
    </citation>
    <scope>NUCLEOTIDE SEQUENCE [LARGE SCALE GENOMIC DNA]</scope>
    <source>
        <strain evidence="1 2">CBS 43764</strain>
    </source>
</reference>
<name>A0A0D2AI01_9PEZI</name>
<evidence type="ECO:0000313" key="1">
    <source>
        <dbReference type="EMBL" id="KIV98518.1"/>
    </source>
</evidence>
<dbReference type="VEuPathDB" id="FungiDB:PV09_09670"/>
<evidence type="ECO:0000313" key="2">
    <source>
        <dbReference type="Proteomes" id="UP000053259"/>
    </source>
</evidence>
<organism evidence="1 2">
    <name type="scientific">Verruconis gallopava</name>
    <dbReference type="NCBI Taxonomy" id="253628"/>
    <lineage>
        <taxon>Eukaryota</taxon>
        <taxon>Fungi</taxon>
        <taxon>Dikarya</taxon>
        <taxon>Ascomycota</taxon>
        <taxon>Pezizomycotina</taxon>
        <taxon>Dothideomycetes</taxon>
        <taxon>Pleosporomycetidae</taxon>
        <taxon>Venturiales</taxon>
        <taxon>Sympoventuriaceae</taxon>
        <taxon>Verruconis</taxon>
    </lineage>
</organism>
<dbReference type="AlphaFoldDB" id="A0A0D2AI01"/>
<dbReference type="Proteomes" id="UP000053259">
    <property type="component" value="Unassembled WGS sequence"/>
</dbReference>
<accession>A0A0D2AI01</accession>
<dbReference type="HOGENOM" id="CLU_041938_0_0_1"/>
<keyword evidence="2" id="KW-1185">Reference proteome</keyword>